<reference evidence="6 7" key="1">
    <citation type="submission" date="2019-03" db="EMBL/GenBank/DDBJ databases">
        <title>Genomic Encyclopedia of Type Strains, Phase III (KMG-III): the genomes of soil and plant-associated and newly described type strains.</title>
        <authorList>
            <person name="Whitman W."/>
        </authorList>
    </citation>
    <scope>NUCLEOTIDE SEQUENCE [LARGE SCALE GENOMIC DNA]</scope>
    <source>
        <strain evidence="6 7">LMG 29544</strain>
    </source>
</reference>
<dbReference type="EMBL" id="SORE01000030">
    <property type="protein sequence ID" value="TDY38830.1"/>
    <property type="molecule type" value="Genomic_DNA"/>
</dbReference>
<dbReference type="InterPro" id="IPR036661">
    <property type="entry name" value="Luciferase-like_sf"/>
</dbReference>
<keyword evidence="7" id="KW-1185">Reference proteome</keyword>
<evidence type="ECO:0000259" key="5">
    <source>
        <dbReference type="Pfam" id="PF00296"/>
    </source>
</evidence>
<name>A0A4R8LA44_9BURK</name>
<dbReference type="InterPro" id="IPR011251">
    <property type="entry name" value="Luciferase-like_dom"/>
</dbReference>
<evidence type="ECO:0000313" key="7">
    <source>
        <dbReference type="Proteomes" id="UP000295509"/>
    </source>
</evidence>
<evidence type="ECO:0000256" key="3">
    <source>
        <dbReference type="ARBA" id="ARBA00023002"/>
    </source>
</evidence>
<evidence type="ECO:0000256" key="4">
    <source>
        <dbReference type="ARBA" id="ARBA00023033"/>
    </source>
</evidence>
<dbReference type="GO" id="GO:0016705">
    <property type="term" value="F:oxidoreductase activity, acting on paired donors, with incorporation or reduction of molecular oxygen"/>
    <property type="evidence" value="ECO:0007669"/>
    <property type="project" value="InterPro"/>
</dbReference>
<dbReference type="AlphaFoldDB" id="A0A4R8LA44"/>
<keyword evidence="3" id="KW-0560">Oxidoreductase</keyword>
<organism evidence="6 7">
    <name type="scientific">Paraburkholderia rhizosphaerae</name>
    <dbReference type="NCBI Taxonomy" id="480658"/>
    <lineage>
        <taxon>Bacteria</taxon>
        <taxon>Pseudomonadati</taxon>
        <taxon>Pseudomonadota</taxon>
        <taxon>Betaproteobacteria</taxon>
        <taxon>Burkholderiales</taxon>
        <taxon>Burkholderiaceae</taxon>
        <taxon>Paraburkholderia</taxon>
    </lineage>
</organism>
<evidence type="ECO:0000313" key="6">
    <source>
        <dbReference type="EMBL" id="TDY38830.1"/>
    </source>
</evidence>
<feature type="domain" description="Luciferase-like" evidence="5">
    <location>
        <begin position="40"/>
        <end position="253"/>
    </location>
</feature>
<dbReference type="InterPro" id="IPR051260">
    <property type="entry name" value="Diverse_substr_monoxygenases"/>
</dbReference>
<proteinExistence type="predicted"/>
<keyword evidence="1" id="KW-0285">Flavoprotein</keyword>
<accession>A0A4R8LA44</accession>
<dbReference type="GO" id="GO:0004497">
    <property type="term" value="F:monooxygenase activity"/>
    <property type="evidence" value="ECO:0007669"/>
    <property type="project" value="UniProtKB-KW"/>
</dbReference>
<dbReference type="PANTHER" id="PTHR30011:SF16">
    <property type="entry name" value="C2H2 FINGER DOMAIN TRANSCRIPTION FACTOR (EUROFUNG)-RELATED"/>
    <property type="match status" value="1"/>
</dbReference>
<dbReference type="Proteomes" id="UP000295509">
    <property type="component" value="Unassembled WGS sequence"/>
</dbReference>
<dbReference type="NCBIfam" id="TIGR03571">
    <property type="entry name" value="lucif_BA3436"/>
    <property type="match status" value="1"/>
</dbReference>
<protein>
    <submittedName>
        <fullName evidence="6">Luciferase-type oxidoreductase</fullName>
    </submittedName>
</protein>
<dbReference type="RefSeq" id="WP_377681492.1">
    <property type="nucleotide sequence ID" value="NZ_JBHLUW010000007.1"/>
</dbReference>
<dbReference type="InterPro" id="IPR020020">
    <property type="entry name" value="Luciferase-type_oxidoreductase"/>
</dbReference>
<dbReference type="Gene3D" id="3.20.20.30">
    <property type="entry name" value="Luciferase-like domain"/>
    <property type="match status" value="1"/>
</dbReference>
<keyword evidence="2" id="KW-0288">FMN</keyword>
<dbReference type="PANTHER" id="PTHR30011">
    <property type="entry name" value="ALKANESULFONATE MONOOXYGENASE-RELATED"/>
    <property type="match status" value="1"/>
</dbReference>
<evidence type="ECO:0000256" key="1">
    <source>
        <dbReference type="ARBA" id="ARBA00022630"/>
    </source>
</evidence>
<dbReference type="Pfam" id="PF00296">
    <property type="entry name" value="Bac_luciferase"/>
    <property type="match status" value="1"/>
</dbReference>
<gene>
    <name evidence="6" type="ORF">BX592_13056</name>
</gene>
<evidence type="ECO:0000256" key="2">
    <source>
        <dbReference type="ARBA" id="ARBA00022643"/>
    </source>
</evidence>
<dbReference type="SUPFAM" id="SSF51679">
    <property type="entry name" value="Bacterial luciferase-like"/>
    <property type="match status" value="1"/>
</dbReference>
<sequence length="348" mass="38754">MDMATPFIDRRNTSPHADLQNHAGYARLFRRGELTVGLILPLETHPRTPHPTMAGHLRMAQLAEQAGVAALWARDIPFYDPHYGDSGQIFEPLVYLGQLAAATRRITLGTAGVVLPMREPLLLAKQLNSLDQLSGGRIVIGMSSGDRPSEYPFFGIDFDSRGERFRDVYQVFRSISEQDYPRFASPRFGQADGSLTLLPKPVHGKVPTFAVGRSQQTLDWIAAHMDGYMGFVPEPAQLKPFAREWQHAVESNARIEHGDTVDADGNDNLVKPLAFGGFLYLHPQPDFAFQRIRGGFAIGSHALRAFLEQARDAGIMHVALNLKVTPRSYLEILDSLQRDVLPHFAPHE</sequence>
<comment type="caution">
    <text evidence="6">The sequence shown here is derived from an EMBL/GenBank/DDBJ whole genome shotgun (WGS) entry which is preliminary data.</text>
</comment>
<keyword evidence="4" id="KW-0503">Monooxygenase</keyword>